<reference evidence="1" key="1">
    <citation type="journal article" date="2015" name="Nature">
        <title>Complex archaea that bridge the gap between prokaryotes and eukaryotes.</title>
        <authorList>
            <person name="Spang A."/>
            <person name="Saw J.H."/>
            <person name="Jorgensen S.L."/>
            <person name="Zaremba-Niedzwiedzka K."/>
            <person name="Martijn J."/>
            <person name="Lind A.E."/>
            <person name="van Eijk R."/>
            <person name="Schleper C."/>
            <person name="Guy L."/>
            <person name="Ettema T.J."/>
        </authorList>
    </citation>
    <scope>NUCLEOTIDE SEQUENCE</scope>
</reference>
<accession>A0A0F9AV53</accession>
<evidence type="ECO:0000313" key="1">
    <source>
        <dbReference type="EMBL" id="KKL13474.1"/>
    </source>
</evidence>
<protein>
    <submittedName>
        <fullName evidence="1">Uncharacterized protein</fullName>
    </submittedName>
</protein>
<gene>
    <name evidence="1" type="ORF">LCGC14_2525430</name>
</gene>
<dbReference type="EMBL" id="LAZR01040842">
    <property type="protein sequence ID" value="KKL13474.1"/>
    <property type="molecule type" value="Genomic_DNA"/>
</dbReference>
<organism evidence="1">
    <name type="scientific">marine sediment metagenome</name>
    <dbReference type="NCBI Taxonomy" id="412755"/>
    <lineage>
        <taxon>unclassified sequences</taxon>
        <taxon>metagenomes</taxon>
        <taxon>ecological metagenomes</taxon>
    </lineage>
</organism>
<dbReference type="AlphaFoldDB" id="A0A0F9AV53"/>
<name>A0A0F9AV53_9ZZZZ</name>
<proteinExistence type="predicted"/>
<feature type="non-terminal residue" evidence="1">
    <location>
        <position position="1"/>
    </location>
</feature>
<sequence length="59" mass="6677">PATTTEVYCTDVSGDTEHRFFIRSDGQMEWGPGNVAQDTNFYRFSAGVLKTVSHFLIFE</sequence>
<comment type="caution">
    <text evidence="1">The sequence shown here is derived from an EMBL/GenBank/DDBJ whole genome shotgun (WGS) entry which is preliminary data.</text>
</comment>